<dbReference type="Gene3D" id="3.40.50.880">
    <property type="match status" value="1"/>
</dbReference>
<keyword evidence="1" id="KW-0808">Transferase</keyword>
<dbReference type="GO" id="GO:0016740">
    <property type="term" value="F:transferase activity"/>
    <property type="evidence" value="ECO:0007669"/>
    <property type="project" value="UniProtKB-KW"/>
</dbReference>
<evidence type="ECO:0000313" key="2">
    <source>
        <dbReference type="Proteomes" id="UP000281498"/>
    </source>
</evidence>
<organism evidence="1 2">
    <name type="scientific">Salipaludibacillus neizhouensis</name>
    <dbReference type="NCBI Taxonomy" id="885475"/>
    <lineage>
        <taxon>Bacteria</taxon>
        <taxon>Bacillati</taxon>
        <taxon>Bacillota</taxon>
        <taxon>Bacilli</taxon>
        <taxon>Bacillales</taxon>
        <taxon>Bacillaceae</taxon>
    </lineage>
</organism>
<dbReference type="CDD" id="cd01745">
    <property type="entry name" value="GATase1_2"/>
    <property type="match status" value="1"/>
</dbReference>
<dbReference type="Pfam" id="PF07722">
    <property type="entry name" value="Peptidase_C26"/>
    <property type="match status" value="1"/>
</dbReference>
<dbReference type="AlphaFoldDB" id="A0A3A9K5D2"/>
<evidence type="ECO:0000313" key="1">
    <source>
        <dbReference type="EMBL" id="RKL65662.1"/>
    </source>
</evidence>
<dbReference type="GO" id="GO:0033969">
    <property type="term" value="F:gamma-glutamyl-gamma-aminobutyrate hydrolase activity"/>
    <property type="evidence" value="ECO:0007669"/>
    <property type="project" value="TreeGrafter"/>
</dbReference>
<dbReference type="GO" id="GO:0005829">
    <property type="term" value="C:cytosol"/>
    <property type="evidence" value="ECO:0007669"/>
    <property type="project" value="TreeGrafter"/>
</dbReference>
<dbReference type="EMBL" id="PDOE01000013">
    <property type="protein sequence ID" value="RKL65662.1"/>
    <property type="molecule type" value="Genomic_DNA"/>
</dbReference>
<dbReference type="GO" id="GO:0006598">
    <property type="term" value="P:polyamine catabolic process"/>
    <property type="evidence" value="ECO:0007669"/>
    <property type="project" value="TreeGrafter"/>
</dbReference>
<proteinExistence type="predicted"/>
<protein>
    <submittedName>
        <fullName evidence="1">Amidotransferase</fullName>
    </submittedName>
</protein>
<sequence>MSKPMIAVLPLYDKAKESYWMLPGYMKGIEEAGGIPVIMSLTADEEDILAIAENFDGFLFTGGQDVNPNLYGEKNENYCDEICEKRDFMEGILFHHVLRLNKPAFGICRGLQLFNVLLGGTLYQDIAAQRPGENQLEHKQTVSYDQAVHHVYIQKDSTFYNIMKKEVIMVNSLHHQGIKHLADVLVPGAKSEDDLIEAVYMPGKNFVLAVQWHPEFNYHIDENSAKLFLEFVKSSELSLKITKPVSKI</sequence>
<comment type="caution">
    <text evidence="1">The sequence shown here is derived from an EMBL/GenBank/DDBJ whole genome shotgun (WGS) entry which is preliminary data.</text>
</comment>
<name>A0A3A9K5D2_9BACI</name>
<dbReference type="PANTHER" id="PTHR43235">
    <property type="entry name" value="GLUTAMINE AMIDOTRANSFERASE PB2B2.05-RELATED"/>
    <property type="match status" value="1"/>
</dbReference>
<gene>
    <name evidence="1" type="ORF">CR203_19475</name>
</gene>
<dbReference type="SUPFAM" id="SSF52317">
    <property type="entry name" value="Class I glutamine amidotransferase-like"/>
    <property type="match status" value="1"/>
</dbReference>
<dbReference type="PROSITE" id="PS51273">
    <property type="entry name" value="GATASE_TYPE_1"/>
    <property type="match status" value="1"/>
</dbReference>
<reference evidence="1 2" key="1">
    <citation type="submission" date="2017-10" db="EMBL/GenBank/DDBJ databases">
        <title>Bacillus sp. nov., a halophilic bacterium isolated from a Keqin Lake.</title>
        <authorList>
            <person name="Wang H."/>
        </authorList>
    </citation>
    <scope>NUCLEOTIDE SEQUENCE [LARGE SCALE GENOMIC DNA]</scope>
    <source>
        <strain evidence="1 2">KCTC 13187</strain>
    </source>
</reference>
<dbReference type="PANTHER" id="PTHR43235:SF1">
    <property type="entry name" value="GLUTAMINE AMIDOTRANSFERASE PB2B2.05-RELATED"/>
    <property type="match status" value="1"/>
</dbReference>
<dbReference type="InterPro" id="IPR044668">
    <property type="entry name" value="PuuD-like"/>
</dbReference>
<dbReference type="InterPro" id="IPR011697">
    <property type="entry name" value="Peptidase_C26"/>
</dbReference>
<dbReference type="RefSeq" id="WP_110935969.1">
    <property type="nucleotide sequence ID" value="NZ_KZ614146.1"/>
</dbReference>
<dbReference type="OrthoDB" id="9813383at2"/>
<dbReference type="InterPro" id="IPR029062">
    <property type="entry name" value="Class_I_gatase-like"/>
</dbReference>
<keyword evidence="2" id="KW-1185">Reference proteome</keyword>
<dbReference type="Proteomes" id="UP000281498">
    <property type="component" value="Unassembled WGS sequence"/>
</dbReference>
<accession>A0A3A9K5D2</accession>